<dbReference type="SMART" id="SM00829">
    <property type="entry name" value="PKS_ER"/>
    <property type="match status" value="1"/>
</dbReference>
<accession>A0AAE9HZK9</accession>
<protein>
    <submittedName>
        <fullName evidence="2">Zinc-binding alcohol dehydrogenase family protein</fullName>
    </submittedName>
</protein>
<dbReference type="PANTHER" id="PTHR43677:SF11">
    <property type="entry name" value="ZINC-CONTAINING ALCOHOL DEHYDROGENASE"/>
    <property type="match status" value="1"/>
</dbReference>
<reference evidence="2" key="1">
    <citation type="journal article" date="2022" name="Microbiol. Resour. Announc.">
        <title>Genome Sequence of Cupriavidus campinensis Strain G5, a Member of a Bacterial Consortium Capable of Polyethylene Degradation.</title>
        <authorList>
            <person name="Schneider B."/>
            <person name="Pfeiffer F."/>
            <person name="Dyall-Smith M."/>
            <person name="Kunte H.J."/>
        </authorList>
    </citation>
    <scope>NUCLEOTIDE SEQUENCE</scope>
    <source>
        <strain evidence="2">G5</strain>
    </source>
</reference>
<dbReference type="Proteomes" id="UP001056132">
    <property type="component" value="Chromosome 1"/>
</dbReference>
<dbReference type="Gene3D" id="3.90.180.10">
    <property type="entry name" value="Medium-chain alcohol dehydrogenases, catalytic domain"/>
    <property type="match status" value="1"/>
</dbReference>
<feature type="domain" description="Enoyl reductase (ER)" evidence="1">
    <location>
        <begin position="10"/>
        <end position="317"/>
    </location>
</feature>
<dbReference type="InterPro" id="IPR020843">
    <property type="entry name" value="ER"/>
</dbReference>
<dbReference type="GO" id="GO:0016491">
    <property type="term" value="F:oxidoreductase activity"/>
    <property type="evidence" value="ECO:0007669"/>
    <property type="project" value="InterPro"/>
</dbReference>
<dbReference type="SUPFAM" id="SSF51735">
    <property type="entry name" value="NAD(P)-binding Rossmann-fold domains"/>
    <property type="match status" value="1"/>
</dbReference>
<sequence length="324" mass="34953">MQAVVLHRLGDIPRFESFPDPDTTHCERLVGVSAAAIHAIDRQAAAGMHASSPLTLPVVCGVDGVGHTAGGERVYFSITRRPFGAMAEFAPADWVVPLPAGLPGEFAAALVRPALLAWLPLAHRAELEPGETVMVLGATTAAGRMAVQAARLLGAKRIIAAGHRQEALATLEADATVDLRMPRNALEHTFSAYAEEGIDVILDYIWGEPVEVLAAALARSDHTMPSPDDRGVRLVSVSERPGGDIVLPAQSLRDSRLRLMGYGPASYPPEDYVKAYVEDILMYALDGDLRLDLETMPMAEVAEAWERAGRQDRRIVLTLDEREA</sequence>
<evidence type="ECO:0000313" key="2">
    <source>
        <dbReference type="EMBL" id="URF03706.1"/>
    </source>
</evidence>
<dbReference type="AlphaFoldDB" id="A0AAE9HZK9"/>
<dbReference type="InterPro" id="IPR036291">
    <property type="entry name" value="NAD(P)-bd_dom_sf"/>
</dbReference>
<name>A0AAE9HZK9_9BURK</name>
<evidence type="ECO:0000313" key="3">
    <source>
        <dbReference type="Proteomes" id="UP001056132"/>
    </source>
</evidence>
<dbReference type="SUPFAM" id="SSF50129">
    <property type="entry name" value="GroES-like"/>
    <property type="match status" value="1"/>
</dbReference>
<reference evidence="2" key="2">
    <citation type="submission" date="2022-05" db="EMBL/GenBank/DDBJ databases">
        <authorList>
            <person name="Kunte H.-J."/>
        </authorList>
    </citation>
    <scope>NUCLEOTIDE SEQUENCE</scope>
    <source>
        <strain evidence="2">G5</strain>
    </source>
</reference>
<gene>
    <name evidence="2" type="ORF">M5D45_14490</name>
</gene>
<proteinExistence type="predicted"/>
<dbReference type="RefSeq" id="WP_211943649.1">
    <property type="nucleotide sequence ID" value="NZ_CAJPVH010000033.1"/>
</dbReference>
<dbReference type="InterPro" id="IPR011032">
    <property type="entry name" value="GroES-like_sf"/>
</dbReference>
<dbReference type="PANTHER" id="PTHR43677">
    <property type="entry name" value="SHORT-CHAIN DEHYDROGENASE/REDUCTASE"/>
    <property type="match status" value="1"/>
</dbReference>
<evidence type="ECO:0000259" key="1">
    <source>
        <dbReference type="SMART" id="SM00829"/>
    </source>
</evidence>
<dbReference type="EMBL" id="CP097330">
    <property type="protein sequence ID" value="URF03706.1"/>
    <property type="molecule type" value="Genomic_DNA"/>
</dbReference>
<dbReference type="KEGG" id="ccam:M5D45_14490"/>
<dbReference type="InterPro" id="IPR051397">
    <property type="entry name" value="Zn-ADH-like_protein"/>
</dbReference>
<organism evidence="2 3">
    <name type="scientific">Cupriavidus campinensis</name>
    <dbReference type="NCBI Taxonomy" id="151783"/>
    <lineage>
        <taxon>Bacteria</taxon>
        <taxon>Pseudomonadati</taxon>
        <taxon>Pseudomonadota</taxon>
        <taxon>Betaproteobacteria</taxon>
        <taxon>Burkholderiales</taxon>
        <taxon>Burkholderiaceae</taxon>
        <taxon>Cupriavidus</taxon>
    </lineage>
</organism>
<dbReference type="Gene3D" id="3.40.50.720">
    <property type="entry name" value="NAD(P)-binding Rossmann-like Domain"/>
    <property type="match status" value="1"/>
</dbReference>